<gene>
    <name evidence="7" type="ORF">CANCADRAFT_18749</name>
</gene>
<protein>
    <recommendedName>
        <fullName evidence="4">Large ribosomal subunit protein bL28c</fullName>
    </recommendedName>
    <alternativeName>
        <fullName evidence="5">Large ribosomal subunit protein bL28m</fullName>
    </alternativeName>
</protein>
<dbReference type="InterPro" id="IPR034704">
    <property type="entry name" value="Ribosomal_bL28/bL31-like_sf"/>
</dbReference>
<proteinExistence type="inferred from homology"/>
<feature type="non-terminal residue" evidence="7">
    <location>
        <position position="1"/>
    </location>
</feature>
<organism evidence="7 8">
    <name type="scientific">Tortispora caseinolytica NRRL Y-17796</name>
    <dbReference type="NCBI Taxonomy" id="767744"/>
    <lineage>
        <taxon>Eukaryota</taxon>
        <taxon>Fungi</taxon>
        <taxon>Dikarya</taxon>
        <taxon>Ascomycota</taxon>
        <taxon>Saccharomycotina</taxon>
        <taxon>Trigonopsidomycetes</taxon>
        <taxon>Trigonopsidales</taxon>
        <taxon>Trigonopsidaceae</taxon>
        <taxon>Tortispora</taxon>
    </lineage>
</organism>
<evidence type="ECO:0000256" key="6">
    <source>
        <dbReference type="ARBA" id="ARBA00037226"/>
    </source>
</evidence>
<evidence type="ECO:0000256" key="4">
    <source>
        <dbReference type="ARBA" id="ARBA00035265"/>
    </source>
</evidence>
<dbReference type="Pfam" id="PF00830">
    <property type="entry name" value="Ribosomal_L28"/>
    <property type="match status" value="1"/>
</dbReference>
<dbReference type="InterPro" id="IPR026569">
    <property type="entry name" value="Ribosomal_bL28"/>
</dbReference>
<dbReference type="GO" id="GO:0005762">
    <property type="term" value="C:mitochondrial large ribosomal subunit"/>
    <property type="evidence" value="ECO:0007669"/>
    <property type="project" value="TreeGrafter"/>
</dbReference>
<dbReference type="InterPro" id="IPR001383">
    <property type="entry name" value="Ribosomal_bL28_bact-type"/>
</dbReference>
<evidence type="ECO:0000256" key="5">
    <source>
        <dbReference type="ARBA" id="ARBA00035269"/>
    </source>
</evidence>
<evidence type="ECO:0000313" key="8">
    <source>
        <dbReference type="Proteomes" id="UP000095023"/>
    </source>
</evidence>
<feature type="non-terminal residue" evidence="7">
    <location>
        <position position="113"/>
    </location>
</feature>
<name>A0A1E4TE83_9ASCO</name>
<sequence>KEAFPVYPYPSQHCKRAQRGLFGGAKTIFGYTRTKFLNKSPRTWKPNIQTKKIWSESLQKLIRLKVATRVLKTIDKEHGLDNYLLKDSPRRVKELGEMGWRLRYLVLCAKNNI</sequence>
<dbReference type="FunFam" id="2.30.170.40:FF:000003">
    <property type="entry name" value="54S ribosomal protein L24"/>
    <property type="match status" value="1"/>
</dbReference>
<dbReference type="NCBIfam" id="TIGR00009">
    <property type="entry name" value="L28"/>
    <property type="match status" value="1"/>
</dbReference>
<dbReference type="AlphaFoldDB" id="A0A1E4TE83"/>
<dbReference type="PANTHER" id="PTHR13528:SF2">
    <property type="entry name" value="LARGE RIBOSOMAL SUBUNIT PROTEIN BL28M"/>
    <property type="match status" value="1"/>
</dbReference>
<keyword evidence="8" id="KW-1185">Reference proteome</keyword>
<evidence type="ECO:0000256" key="1">
    <source>
        <dbReference type="ARBA" id="ARBA00008760"/>
    </source>
</evidence>
<keyword evidence="2" id="KW-0689">Ribosomal protein</keyword>
<dbReference type="PANTHER" id="PTHR13528">
    <property type="entry name" value="39S RIBOSOMAL PROTEIN L28, MITOCHONDRIAL"/>
    <property type="match status" value="1"/>
</dbReference>
<evidence type="ECO:0000256" key="2">
    <source>
        <dbReference type="ARBA" id="ARBA00022980"/>
    </source>
</evidence>
<dbReference type="Proteomes" id="UP000095023">
    <property type="component" value="Unassembled WGS sequence"/>
</dbReference>
<comment type="function">
    <text evidence="6">Component of the mitochondrial ribosome (mitoribosome), a dedicated translation machinery responsible for the synthesis of mitochondrial genome-encoded proteins, including at least some of the essential transmembrane subunits of the mitochondrial respiratory chain. The mitoribosomes are attached to the mitochondrial inner membrane and translation products are cotranslationally integrated into the membrane.</text>
</comment>
<reference evidence="8" key="1">
    <citation type="submission" date="2016-02" db="EMBL/GenBank/DDBJ databases">
        <title>Comparative genomics of biotechnologically important yeasts.</title>
        <authorList>
            <consortium name="DOE Joint Genome Institute"/>
            <person name="Riley R."/>
            <person name="Haridas S."/>
            <person name="Wolfe K.H."/>
            <person name="Lopes M.R."/>
            <person name="Hittinger C.T."/>
            <person name="Goker M."/>
            <person name="Salamov A."/>
            <person name="Wisecaver J."/>
            <person name="Long T.M."/>
            <person name="Aerts A.L."/>
            <person name="Barry K."/>
            <person name="Choi C."/>
            <person name="Clum A."/>
            <person name="Coughlan A.Y."/>
            <person name="Deshpande S."/>
            <person name="Douglass A.P."/>
            <person name="Hanson S.J."/>
            <person name="Klenk H.-P."/>
            <person name="Labutti K."/>
            <person name="Lapidus A."/>
            <person name="Lindquist E."/>
            <person name="Lipzen A."/>
            <person name="Meier-Kolthoff J.P."/>
            <person name="Ohm R.A."/>
            <person name="Otillar R.P."/>
            <person name="Pangilinan J."/>
            <person name="Peng Y."/>
            <person name="Rokas A."/>
            <person name="Rosa C.A."/>
            <person name="Scheuner C."/>
            <person name="Sibirny A.A."/>
            <person name="Slot J.C."/>
            <person name="Stielow J.B."/>
            <person name="Sun H."/>
            <person name="Kurtzman C.P."/>
            <person name="Blackwell M."/>
            <person name="Jeffries T.W."/>
            <person name="Grigoriev I.V."/>
        </authorList>
    </citation>
    <scope>NUCLEOTIDE SEQUENCE [LARGE SCALE GENOMIC DNA]</scope>
    <source>
        <strain evidence="8">NRRL Y-17796</strain>
    </source>
</reference>
<dbReference type="OrthoDB" id="361870at2759"/>
<dbReference type="GO" id="GO:0003735">
    <property type="term" value="F:structural constituent of ribosome"/>
    <property type="evidence" value="ECO:0007669"/>
    <property type="project" value="InterPro"/>
</dbReference>
<evidence type="ECO:0000313" key="7">
    <source>
        <dbReference type="EMBL" id="ODV90082.1"/>
    </source>
</evidence>
<accession>A0A1E4TE83</accession>
<evidence type="ECO:0000256" key="3">
    <source>
        <dbReference type="ARBA" id="ARBA00023274"/>
    </source>
</evidence>
<dbReference type="Gene3D" id="2.30.170.40">
    <property type="entry name" value="Ribosomal protein L28/L24"/>
    <property type="match status" value="1"/>
</dbReference>
<dbReference type="InterPro" id="IPR037147">
    <property type="entry name" value="Ribosomal_bL28_sf"/>
</dbReference>
<keyword evidence="3" id="KW-0687">Ribonucleoprotein</keyword>
<dbReference type="SUPFAM" id="SSF143800">
    <property type="entry name" value="L28p-like"/>
    <property type="match status" value="1"/>
</dbReference>
<dbReference type="EMBL" id="KV453842">
    <property type="protein sequence ID" value="ODV90082.1"/>
    <property type="molecule type" value="Genomic_DNA"/>
</dbReference>
<comment type="similarity">
    <text evidence="1">Belongs to the bacterial ribosomal protein bL28 family.</text>
</comment>
<dbReference type="GO" id="GO:0006412">
    <property type="term" value="P:translation"/>
    <property type="evidence" value="ECO:0007669"/>
    <property type="project" value="InterPro"/>
</dbReference>